<evidence type="ECO:0000313" key="13">
    <source>
        <dbReference type="Proteomes" id="UP001243623"/>
    </source>
</evidence>
<comment type="function">
    <text evidence="9">Probably part of an ABC transporter complex. Responsible for energy coupling to the transport system.</text>
</comment>
<dbReference type="SUPFAM" id="SSF52540">
    <property type="entry name" value="P-loop containing nucleoside triphosphate hydrolases"/>
    <property type="match status" value="1"/>
</dbReference>
<comment type="subcellular location">
    <subcellularLocation>
        <location evidence="1 10">Cell membrane</location>
        <topology evidence="1 10">Peripheral membrane protein</topology>
    </subcellularLocation>
</comment>
<dbReference type="Proteomes" id="UP001243623">
    <property type="component" value="Chromosome"/>
</dbReference>
<dbReference type="PROSITE" id="PS50893">
    <property type="entry name" value="ABC_TRANSPORTER_2"/>
    <property type="match status" value="1"/>
</dbReference>
<keyword evidence="6 10" id="KW-0067">ATP-binding</keyword>
<proteinExistence type="inferred from homology"/>
<dbReference type="EMBL" id="CP120678">
    <property type="protein sequence ID" value="WIW70066.1"/>
    <property type="molecule type" value="Genomic_DNA"/>
</dbReference>
<evidence type="ECO:0000256" key="9">
    <source>
        <dbReference type="ARBA" id="ARBA00025157"/>
    </source>
</evidence>
<evidence type="ECO:0000256" key="10">
    <source>
        <dbReference type="RuleBase" id="RU364103"/>
    </source>
</evidence>
<dbReference type="InterPro" id="IPR003439">
    <property type="entry name" value="ABC_transporter-like_ATP-bd"/>
</dbReference>
<dbReference type="PANTHER" id="PTHR43553:SF24">
    <property type="entry name" value="ENERGY-COUPLING FACTOR TRANSPORTER ATP-BINDING PROTEIN ECFA1"/>
    <property type="match status" value="1"/>
</dbReference>
<protein>
    <recommendedName>
        <fullName evidence="10">ABC transporter ATP-binding protein</fullName>
    </recommendedName>
</protein>
<gene>
    <name evidence="12" type="ORF">P3F81_09165</name>
</gene>
<keyword evidence="4 10" id="KW-1003">Cell membrane</keyword>
<dbReference type="GO" id="GO:0006824">
    <property type="term" value="P:cobalt ion transport"/>
    <property type="evidence" value="ECO:0007669"/>
    <property type="project" value="InterPro"/>
</dbReference>
<evidence type="ECO:0000256" key="3">
    <source>
        <dbReference type="ARBA" id="ARBA00022448"/>
    </source>
</evidence>
<comment type="function">
    <text evidence="10">Part of an ABC transporter complex. Responsible for energy coupling to the transport system.</text>
</comment>
<dbReference type="InterPro" id="IPR027417">
    <property type="entry name" value="P-loop_NTPase"/>
</dbReference>
<keyword evidence="7" id="KW-1278">Translocase</keyword>
<dbReference type="PROSITE" id="PS00211">
    <property type="entry name" value="ABC_TRANSPORTER_1"/>
    <property type="match status" value="1"/>
</dbReference>
<reference evidence="12" key="1">
    <citation type="submission" date="2023-03" db="EMBL/GenBank/DDBJ databases">
        <title>Selenobaculum gbiensis gen. nov. sp. nov., a new bacterium isolated from the gut microbiota of IBD patient.</title>
        <authorList>
            <person name="Yeo S."/>
            <person name="Park H."/>
            <person name="Huh C.S."/>
        </authorList>
    </citation>
    <scope>NUCLEOTIDE SEQUENCE</scope>
    <source>
        <strain evidence="12">ICN-92133</strain>
    </source>
</reference>
<dbReference type="SMART" id="SM00382">
    <property type="entry name" value="AAA"/>
    <property type="match status" value="1"/>
</dbReference>
<evidence type="ECO:0000259" key="11">
    <source>
        <dbReference type="PROSITE" id="PS50893"/>
    </source>
</evidence>
<dbReference type="RefSeq" id="WP_147670376.1">
    <property type="nucleotide sequence ID" value="NZ_CP120678.1"/>
</dbReference>
<dbReference type="InterPro" id="IPR030947">
    <property type="entry name" value="EcfA_1"/>
</dbReference>
<evidence type="ECO:0000256" key="4">
    <source>
        <dbReference type="ARBA" id="ARBA00022475"/>
    </source>
</evidence>
<dbReference type="PANTHER" id="PTHR43553">
    <property type="entry name" value="HEAVY METAL TRANSPORTER"/>
    <property type="match status" value="1"/>
</dbReference>
<evidence type="ECO:0000256" key="7">
    <source>
        <dbReference type="ARBA" id="ARBA00022967"/>
    </source>
</evidence>
<keyword evidence="5 10" id="KW-0547">Nucleotide-binding</keyword>
<dbReference type="NCBIfam" id="TIGR01166">
    <property type="entry name" value="cbiO"/>
    <property type="match status" value="1"/>
</dbReference>
<dbReference type="Gene3D" id="3.40.50.300">
    <property type="entry name" value="P-loop containing nucleotide triphosphate hydrolases"/>
    <property type="match status" value="1"/>
</dbReference>
<dbReference type="GO" id="GO:0042626">
    <property type="term" value="F:ATPase-coupled transmembrane transporter activity"/>
    <property type="evidence" value="ECO:0007669"/>
    <property type="project" value="TreeGrafter"/>
</dbReference>
<dbReference type="GO" id="GO:0043190">
    <property type="term" value="C:ATP-binding cassette (ABC) transporter complex"/>
    <property type="evidence" value="ECO:0007669"/>
    <property type="project" value="TreeGrafter"/>
</dbReference>
<keyword evidence="8 10" id="KW-0472">Membrane</keyword>
<dbReference type="InterPro" id="IPR015856">
    <property type="entry name" value="ABC_transpr_CbiO/EcfA_su"/>
</dbReference>
<dbReference type="InterPro" id="IPR005876">
    <property type="entry name" value="Co_trans_ATP-bd"/>
</dbReference>
<accession>A0A9Y2ES88</accession>
<evidence type="ECO:0000256" key="2">
    <source>
        <dbReference type="ARBA" id="ARBA00005417"/>
    </source>
</evidence>
<evidence type="ECO:0000256" key="6">
    <source>
        <dbReference type="ARBA" id="ARBA00022840"/>
    </source>
</evidence>
<evidence type="ECO:0000313" key="12">
    <source>
        <dbReference type="EMBL" id="WIW70066.1"/>
    </source>
</evidence>
<dbReference type="CDD" id="cd03225">
    <property type="entry name" value="ABC_cobalt_CbiO_domain1"/>
    <property type="match status" value="1"/>
</dbReference>
<name>A0A9Y2ES88_9FIRM</name>
<dbReference type="GO" id="GO:0016887">
    <property type="term" value="F:ATP hydrolysis activity"/>
    <property type="evidence" value="ECO:0007669"/>
    <property type="project" value="InterPro"/>
</dbReference>
<dbReference type="FunFam" id="3.40.50.300:FF:000224">
    <property type="entry name" value="Energy-coupling factor transporter ATP-binding protein EcfA"/>
    <property type="match status" value="1"/>
</dbReference>
<dbReference type="NCBIfam" id="TIGR04520">
    <property type="entry name" value="ECF_ATPase_1"/>
    <property type="match status" value="1"/>
</dbReference>
<dbReference type="Pfam" id="PF00005">
    <property type="entry name" value="ABC_tran"/>
    <property type="match status" value="1"/>
</dbReference>
<dbReference type="KEGG" id="sgbi:P3F81_09165"/>
<evidence type="ECO:0000256" key="1">
    <source>
        <dbReference type="ARBA" id="ARBA00004202"/>
    </source>
</evidence>
<keyword evidence="13" id="KW-1185">Reference proteome</keyword>
<feature type="domain" description="ABC transporter" evidence="11">
    <location>
        <begin position="5"/>
        <end position="243"/>
    </location>
</feature>
<dbReference type="InterPro" id="IPR017871">
    <property type="entry name" value="ABC_transporter-like_CS"/>
</dbReference>
<organism evidence="12 13">
    <name type="scientific">Selenobaculum gibii</name>
    <dbReference type="NCBI Taxonomy" id="3054208"/>
    <lineage>
        <taxon>Bacteria</taxon>
        <taxon>Bacillati</taxon>
        <taxon>Bacillota</taxon>
        <taxon>Negativicutes</taxon>
        <taxon>Selenomonadales</taxon>
        <taxon>Selenomonadaceae</taxon>
        <taxon>Selenobaculum</taxon>
    </lineage>
</organism>
<dbReference type="NCBIfam" id="NF010167">
    <property type="entry name" value="PRK13648.1"/>
    <property type="match status" value="1"/>
</dbReference>
<dbReference type="InterPro" id="IPR003593">
    <property type="entry name" value="AAA+_ATPase"/>
</dbReference>
<dbReference type="AlphaFoldDB" id="A0A9Y2ES88"/>
<evidence type="ECO:0000256" key="5">
    <source>
        <dbReference type="ARBA" id="ARBA00022741"/>
    </source>
</evidence>
<comment type="similarity">
    <text evidence="2 10">Belongs to the ABC transporter superfamily.</text>
</comment>
<sequence length="279" mass="30746">MKNIIEVKNLSHIYHENTGNEFIALHDINLNVHEGEFLVIIGTNGSGKSTLAKHFNALLMPSNGTCKVDGLDTKSSEDLWKIRQKVGMVFQNPDNQIVAAIVEEDIAFGPENLGVPSDEIKARVTKALKQVGMESYRSHAPHLLSGGQKQRVAIAGTLAMQTECLVLDEPTAMLDPQGRSEVLETLKNLHKESGITIILITHFMEEAVEADRVIVMEKGSICMQGNPVQVFSEVEKLQELGLDVPLAAQIVYKLRKKGIDIPQNIITDKALVEALCQYN</sequence>
<dbReference type="InterPro" id="IPR050095">
    <property type="entry name" value="ECF_ABC_transporter_ATP-bd"/>
</dbReference>
<keyword evidence="3 10" id="KW-0813">Transport</keyword>
<evidence type="ECO:0000256" key="8">
    <source>
        <dbReference type="ARBA" id="ARBA00023136"/>
    </source>
</evidence>
<dbReference type="GO" id="GO:0005524">
    <property type="term" value="F:ATP binding"/>
    <property type="evidence" value="ECO:0007669"/>
    <property type="project" value="UniProtKB-UniRule"/>
</dbReference>